<evidence type="ECO:0000256" key="4">
    <source>
        <dbReference type="SAM" id="SignalP"/>
    </source>
</evidence>
<feature type="region of interest" description="Disordered" evidence="3">
    <location>
        <begin position="608"/>
        <end position="656"/>
    </location>
</feature>
<dbReference type="PANTHER" id="PTHR43918:SF4">
    <property type="entry name" value="CARBOXYLIC ESTER HYDROLASE"/>
    <property type="match status" value="1"/>
</dbReference>
<evidence type="ECO:0000313" key="6">
    <source>
        <dbReference type="EMBL" id="KAF2674205.1"/>
    </source>
</evidence>
<dbReference type="InterPro" id="IPR014010">
    <property type="entry name" value="REJ_dom"/>
</dbReference>
<dbReference type="GO" id="GO:0016020">
    <property type="term" value="C:membrane"/>
    <property type="evidence" value="ECO:0007669"/>
    <property type="project" value="UniProtKB-SubCell"/>
</dbReference>
<evidence type="ECO:0000256" key="2">
    <source>
        <dbReference type="ARBA" id="ARBA00022801"/>
    </source>
</evidence>
<dbReference type="SUPFAM" id="SSF53474">
    <property type="entry name" value="alpha/beta-Hydrolases"/>
    <property type="match status" value="1"/>
</dbReference>
<keyword evidence="7" id="KW-1185">Reference proteome</keyword>
<dbReference type="AlphaFoldDB" id="A0A6A6UPJ5"/>
<accession>A0A6A6UPJ5</accession>
<gene>
    <name evidence="6" type="ORF">BT63DRAFT_408413</name>
</gene>
<dbReference type="OrthoDB" id="408631at2759"/>
<dbReference type="InterPro" id="IPR029058">
    <property type="entry name" value="AB_hydrolase_fold"/>
</dbReference>
<evidence type="ECO:0000259" key="5">
    <source>
        <dbReference type="PROSITE" id="PS51111"/>
    </source>
</evidence>
<evidence type="ECO:0000256" key="3">
    <source>
        <dbReference type="SAM" id="MobiDB-lite"/>
    </source>
</evidence>
<feature type="signal peptide" evidence="4">
    <location>
        <begin position="1"/>
        <end position="21"/>
    </location>
</feature>
<dbReference type="InterPro" id="IPR002018">
    <property type="entry name" value="CarbesteraseB"/>
</dbReference>
<comment type="similarity">
    <text evidence="1">Belongs to the type-B carboxylesterase/lipase family.</text>
</comment>
<sequence>MRLHGLFQLQVTLLALGPVLGLEQRQTAQESTQQPNDVQGEQQINGVQWTVGQSVKTTSGTIVGHAATKRKAVSEYLGIPFAKPPVGDLRFAAPQAFTSDGTVVASKYGPDCPANTVQPEQIIPILPKLALPQALSILSAFGQVGNTQSEDCLSLNIWTRPQIGKKKKAVMIWIFGGGFTIGSTNNPEYNGQYFTDDQDVVLVTINYRVNVFGFPGLSGNPAVPQNPGLLDQRLAIQWVEQNIAAFGGDPKQITLFGISESAGASSIDMYQYAYPKNPIARAFIQESGTAQDFFNPAPNNNFNAWFNASSKLGCGGEGTYLQDSVDCVRTKPFQQVLDAIRDPNPLTSLLGAFGPTVDTKTVFSDYTSRSAKGEFAQKPLLIGNNYNEAGLFKVLALAANQTVSALDWAIFNQGIFQCPTGTAANYRYVKNIPTYRYLYMGDFPNMALTYDPPSGAYHTSEIPIVFQTAEDTSGVASTPAEASISRYMNGAWAAFAKDPTKGLRGDYFEFPQYSPLTKSLILFAYDNRTHPYIAPSIEYDILCPALDLIGAVYPGGLPGLILSGFSSGSTTASAQAAHAAASQRVQQQLKGDEWNKLQQYIEQLAGKLPKSVPGMEPLPDLDDPPSGNGNGAPLISPPRQNSGTGPPPPDRRTQQV</sequence>
<dbReference type="InterPro" id="IPR050654">
    <property type="entry name" value="AChE-related_enzymes"/>
</dbReference>
<dbReference type="PANTHER" id="PTHR43918">
    <property type="entry name" value="ACETYLCHOLINESTERASE"/>
    <property type="match status" value="1"/>
</dbReference>
<dbReference type="EMBL" id="MU004230">
    <property type="protein sequence ID" value="KAF2674205.1"/>
    <property type="molecule type" value="Genomic_DNA"/>
</dbReference>
<evidence type="ECO:0000313" key="7">
    <source>
        <dbReference type="Proteomes" id="UP000799302"/>
    </source>
</evidence>
<dbReference type="Pfam" id="PF00135">
    <property type="entry name" value="COesterase"/>
    <property type="match status" value="2"/>
</dbReference>
<name>A0A6A6UPJ5_9PEZI</name>
<dbReference type="PROSITE" id="PS51111">
    <property type="entry name" value="REJ"/>
    <property type="match status" value="1"/>
</dbReference>
<dbReference type="GO" id="GO:0052689">
    <property type="term" value="F:carboxylic ester hydrolase activity"/>
    <property type="evidence" value="ECO:0007669"/>
    <property type="project" value="TreeGrafter"/>
</dbReference>
<reference evidence="6" key="1">
    <citation type="journal article" date="2020" name="Stud. Mycol.">
        <title>101 Dothideomycetes genomes: a test case for predicting lifestyles and emergence of pathogens.</title>
        <authorList>
            <person name="Haridas S."/>
            <person name="Albert R."/>
            <person name="Binder M."/>
            <person name="Bloem J."/>
            <person name="Labutti K."/>
            <person name="Salamov A."/>
            <person name="Andreopoulos B."/>
            <person name="Baker S."/>
            <person name="Barry K."/>
            <person name="Bills G."/>
            <person name="Bluhm B."/>
            <person name="Cannon C."/>
            <person name="Castanera R."/>
            <person name="Culley D."/>
            <person name="Daum C."/>
            <person name="Ezra D."/>
            <person name="Gonzalez J."/>
            <person name="Henrissat B."/>
            <person name="Kuo A."/>
            <person name="Liang C."/>
            <person name="Lipzen A."/>
            <person name="Lutzoni F."/>
            <person name="Magnuson J."/>
            <person name="Mondo S."/>
            <person name="Nolan M."/>
            <person name="Ohm R."/>
            <person name="Pangilinan J."/>
            <person name="Park H.-J."/>
            <person name="Ramirez L."/>
            <person name="Alfaro M."/>
            <person name="Sun H."/>
            <person name="Tritt A."/>
            <person name="Yoshinaga Y."/>
            <person name="Zwiers L.-H."/>
            <person name="Turgeon B."/>
            <person name="Goodwin S."/>
            <person name="Spatafora J."/>
            <person name="Crous P."/>
            <person name="Grigoriev I."/>
        </authorList>
    </citation>
    <scope>NUCLEOTIDE SEQUENCE</scope>
    <source>
        <strain evidence="6">CBS 115976</strain>
    </source>
</reference>
<feature type="chain" id="PRO_5025423606" evidence="4">
    <location>
        <begin position="22"/>
        <end position="656"/>
    </location>
</feature>
<dbReference type="Gene3D" id="3.40.50.1820">
    <property type="entry name" value="alpha/beta hydrolase"/>
    <property type="match status" value="1"/>
</dbReference>
<dbReference type="Proteomes" id="UP000799302">
    <property type="component" value="Unassembled WGS sequence"/>
</dbReference>
<keyword evidence="2 6" id="KW-0378">Hydrolase</keyword>
<evidence type="ECO:0000256" key="1">
    <source>
        <dbReference type="ARBA" id="ARBA00005964"/>
    </source>
</evidence>
<proteinExistence type="inferred from homology"/>
<feature type="domain" description="REJ" evidence="5">
    <location>
        <begin position="634"/>
        <end position="656"/>
    </location>
</feature>
<organism evidence="6 7">
    <name type="scientific">Microthyrium microscopicum</name>
    <dbReference type="NCBI Taxonomy" id="703497"/>
    <lineage>
        <taxon>Eukaryota</taxon>
        <taxon>Fungi</taxon>
        <taxon>Dikarya</taxon>
        <taxon>Ascomycota</taxon>
        <taxon>Pezizomycotina</taxon>
        <taxon>Dothideomycetes</taxon>
        <taxon>Dothideomycetes incertae sedis</taxon>
        <taxon>Microthyriales</taxon>
        <taxon>Microthyriaceae</taxon>
        <taxon>Microthyrium</taxon>
    </lineage>
</organism>
<keyword evidence="4" id="KW-0732">Signal</keyword>
<protein>
    <submittedName>
        <fullName evidence="6">Alpha/beta-hydrolase</fullName>
    </submittedName>
</protein>